<comment type="caution">
    <text evidence="1">The sequence shown here is derived from an EMBL/GenBank/DDBJ whole genome shotgun (WGS) entry which is preliminary data.</text>
</comment>
<evidence type="ECO:0008006" key="3">
    <source>
        <dbReference type="Google" id="ProtNLM"/>
    </source>
</evidence>
<dbReference type="EMBL" id="JAIWYP010000003">
    <property type="protein sequence ID" value="KAH3858568.1"/>
    <property type="molecule type" value="Genomic_DNA"/>
</dbReference>
<dbReference type="Gene3D" id="3.40.50.300">
    <property type="entry name" value="P-loop containing nucleotide triphosphate hydrolases"/>
    <property type="match status" value="1"/>
</dbReference>
<organism evidence="1 2">
    <name type="scientific">Dreissena polymorpha</name>
    <name type="common">Zebra mussel</name>
    <name type="synonym">Mytilus polymorpha</name>
    <dbReference type="NCBI Taxonomy" id="45954"/>
    <lineage>
        <taxon>Eukaryota</taxon>
        <taxon>Metazoa</taxon>
        <taxon>Spiralia</taxon>
        <taxon>Lophotrochozoa</taxon>
        <taxon>Mollusca</taxon>
        <taxon>Bivalvia</taxon>
        <taxon>Autobranchia</taxon>
        <taxon>Heteroconchia</taxon>
        <taxon>Euheterodonta</taxon>
        <taxon>Imparidentia</taxon>
        <taxon>Neoheterodontei</taxon>
        <taxon>Myida</taxon>
        <taxon>Dreissenoidea</taxon>
        <taxon>Dreissenidae</taxon>
        <taxon>Dreissena</taxon>
    </lineage>
</organism>
<name>A0A9D4R8W3_DREPO</name>
<reference evidence="1" key="2">
    <citation type="submission" date="2020-11" db="EMBL/GenBank/DDBJ databases">
        <authorList>
            <person name="McCartney M.A."/>
            <person name="Auch B."/>
            <person name="Kono T."/>
            <person name="Mallez S."/>
            <person name="Becker A."/>
            <person name="Gohl D.M."/>
            <person name="Silverstein K.A.T."/>
            <person name="Koren S."/>
            <person name="Bechman K.B."/>
            <person name="Herman A."/>
            <person name="Abrahante J.E."/>
            <person name="Garbe J."/>
        </authorList>
    </citation>
    <scope>NUCLEOTIDE SEQUENCE</scope>
    <source>
        <strain evidence="1">Duluth1</strain>
        <tissue evidence="1">Whole animal</tissue>
    </source>
</reference>
<gene>
    <name evidence="1" type="ORF">DPMN_101196</name>
</gene>
<evidence type="ECO:0000313" key="1">
    <source>
        <dbReference type="EMBL" id="KAH3858568.1"/>
    </source>
</evidence>
<evidence type="ECO:0000313" key="2">
    <source>
        <dbReference type="Proteomes" id="UP000828390"/>
    </source>
</evidence>
<dbReference type="Proteomes" id="UP000828390">
    <property type="component" value="Unassembled WGS sequence"/>
</dbReference>
<dbReference type="AlphaFoldDB" id="A0A9D4R8W3"/>
<accession>A0A9D4R8W3</accession>
<dbReference type="InterPro" id="IPR027417">
    <property type="entry name" value="P-loop_NTPase"/>
</dbReference>
<reference evidence="1" key="1">
    <citation type="journal article" date="2019" name="bioRxiv">
        <title>The Genome of the Zebra Mussel, Dreissena polymorpha: A Resource for Invasive Species Research.</title>
        <authorList>
            <person name="McCartney M.A."/>
            <person name="Auch B."/>
            <person name="Kono T."/>
            <person name="Mallez S."/>
            <person name="Zhang Y."/>
            <person name="Obille A."/>
            <person name="Becker A."/>
            <person name="Abrahante J.E."/>
            <person name="Garbe J."/>
            <person name="Badalamenti J.P."/>
            <person name="Herman A."/>
            <person name="Mangelson H."/>
            <person name="Liachko I."/>
            <person name="Sullivan S."/>
            <person name="Sone E.D."/>
            <person name="Koren S."/>
            <person name="Silverstein K.A.T."/>
            <person name="Beckman K.B."/>
            <person name="Gohl D.M."/>
        </authorList>
    </citation>
    <scope>NUCLEOTIDE SEQUENCE</scope>
    <source>
        <strain evidence="1">Duluth1</strain>
        <tissue evidence="1">Whole animal</tissue>
    </source>
</reference>
<sequence>MPSGDESLNKLYAAPSICRKAENSDGEKDTVSTYKEIFYTGEKLNKRIFLQGEAGMGKTTFATKSILDWCNQVEASSLLPEKSRHFTMRARCRNLN</sequence>
<protein>
    <recommendedName>
        <fullName evidence="3">NACHT domain-containing protein</fullName>
    </recommendedName>
</protein>
<keyword evidence="2" id="KW-1185">Reference proteome</keyword>
<proteinExistence type="predicted"/>